<dbReference type="InterPro" id="IPR017911">
    <property type="entry name" value="MacB-like_ATP-bd"/>
</dbReference>
<sequence length="229" mass="24892">MSEPLLHLQDIKRVYGRGDAEVRALDGVDLTIREGEFVAIVGQSGSGKSTLMNLLGCLDHPTSGTYRIHGQDVSEMDADALASLRRRTFGFVFQRYNLLANVSASENVEIPAVYAGVRQSERKARAQELLGRLGLGGREKSRPGQLSGGQQQRVAVARALMNDAEVILADEPTGALDSGTSEELLELLEELHRSGRTVILITHDQEVAERADRTIEIRDGKIISDSGSV</sequence>
<evidence type="ECO:0000256" key="1">
    <source>
        <dbReference type="ARBA" id="ARBA00022448"/>
    </source>
</evidence>
<dbReference type="FunFam" id="3.40.50.300:FF:000032">
    <property type="entry name" value="Export ABC transporter ATP-binding protein"/>
    <property type="match status" value="1"/>
</dbReference>
<dbReference type="InterPro" id="IPR017871">
    <property type="entry name" value="ABC_transporter-like_CS"/>
</dbReference>
<dbReference type="PANTHER" id="PTHR24220:SF86">
    <property type="entry name" value="ABC TRANSPORTER ABCH.1"/>
    <property type="match status" value="1"/>
</dbReference>
<evidence type="ECO:0000259" key="4">
    <source>
        <dbReference type="PROSITE" id="PS50893"/>
    </source>
</evidence>
<evidence type="ECO:0000256" key="3">
    <source>
        <dbReference type="ARBA" id="ARBA00022840"/>
    </source>
</evidence>
<keyword evidence="2" id="KW-0547">Nucleotide-binding</keyword>
<dbReference type="GO" id="GO:0098796">
    <property type="term" value="C:membrane protein complex"/>
    <property type="evidence" value="ECO:0007669"/>
    <property type="project" value="UniProtKB-ARBA"/>
</dbReference>
<keyword evidence="5" id="KW-0378">Hydrolase</keyword>
<protein>
    <submittedName>
        <fullName evidence="5">P-loop containing nucleoside triphosphate hydrolase protein</fullName>
    </submittedName>
</protein>
<dbReference type="CDD" id="cd03255">
    <property type="entry name" value="ABC_MJ0796_LolCDE_FtsE"/>
    <property type="match status" value="1"/>
</dbReference>
<dbReference type="SMART" id="SM00382">
    <property type="entry name" value="AAA"/>
    <property type="match status" value="1"/>
</dbReference>
<dbReference type="InterPro" id="IPR015854">
    <property type="entry name" value="ABC_transpr_LolD-like"/>
</dbReference>
<evidence type="ECO:0000313" key="5">
    <source>
        <dbReference type="EMBL" id="OUS44601.1"/>
    </source>
</evidence>
<evidence type="ECO:0000256" key="2">
    <source>
        <dbReference type="ARBA" id="ARBA00022741"/>
    </source>
</evidence>
<dbReference type="InterPro" id="IPR027417">
    <property type="entry name" value="P-loop_NTPase"/>
</dbReference>
<dbReference type="PANTHER" id="PTHR24220">
    <property type="entry name" value="IMPORT ATP-BINDING PROTEIN"/>
    <property type="match status" value="1"/>
</dbReference>
<dbReference type="AlphaFoldDB" id="A0A1Y5I579"/>
<dbReference type="GO" id="GO:0005886">
    <property type="term" value="C:plasma membrane"/>
    <property type="evidence" value="ECO:0007669"/>
    <property type="project" value="TreeGrafter"/>
</dbReference>
<dbReference type="Gene3D" id="3.40.50.300">
    <property type="entry name" value="P-loop containing nucleotide triphosphate hydrolases"/>
    <property type="match status" value="1"/>
</dbReference>
<gene>
    <name evidence="5" type="ORF">BE221DRAFT_42626</name>
</gene>
<name>A0A1Y5I579_OSTTA</name>
<dbReference type="PROSITE" id="PS50893">
    <property type="entry name" value="ABC_TRANSPORTER_2"/>
    <property type="match status" value="1"/>
</dbReference>
<dbReference type="Proteomes" id="UP000195557">
    <property type="component" value="Unassembled WGS sequence"/>
</dbReference>
<feature type="domain" description="ABC transporter" evidence="4">
    <location>
        <begin position="6"/>
        <end position="229"/>
    </location>
</feature>
<dbReference type="EMBL" id="KZ155812">
    <property type="protein sequence ID" value="OUS44601.1"/>
    <property type="molecule type" value="Genomic_DNA"/>
</dbReference>
<keyword evidence="3" id="KW-0067">ATP-binding</keyword>
<proteinExistence type="predicted"/>
<keyword evidence="1" id="KW-0813">Transport</keyword>
<feature type="non-terminal residue" evidence="5">
    <location>
        <position position="229"/>
    </location>
</feature>
<dbReference type="InterPro" id="IPR003593">
    <property type="entry name" value="AAA+_ATPase"/>
</dbReference>
<accession>A0A1Y5I579</accession>
<dbReference type="GO" id="GO:0016887">
    <property type="term" value="F:ATP hydrolysis activity"/>
    <property type="evidence" value="ECO:0007669"/>
    <property type="project" value="InterPro"/>
</dbReference>
<dbReference type="GO" id="GO:0005524">
    <property type="term" value="F:ATP binding"/>
    <property type="evidence" value="ECO:0007669"/>
    <property type="project" value="UniProtKB-KW"/>
</dbReference>
<organism evidence="5">
    <name type="scientific">Ostreococcus tauri</name>
    <name type="common">Marine green alga</name>
    <dbReference type="NCBI Taxonomy" id="70448"/>
    <lineage>
        <taxon>Eukaryota</taxon>
        <taxon>Viridiplantae</taxon>
        <taxon>Chlorophyta</taxon>
        <taxon>Mamiellophyceae</taxon>
        <taxon>Mamiellales</taxon>
        <taxon>Bathycoccaceae</taxon>
        <taxon>Ostreococcus</taxon>
    </lineage>
</organism>
<dbReference type="InterPro" id="IPR003439">
    <property type="entry name" value="ABC_transporter-like_ATP-bd"/>
</dbReference>
<dbReference type="Pfam" id="PF00005">
    <property type="entry name" value="ABC_tran"/>
    <property type="match status" value="1"/>
</dbReference>
<dbReference type="PROSITE" id="PS00211">
    <property type="entry name" value="ABC_TRANSPORTER_1"/>
    <property type="match status" value="1"/>
</dbReference>
<reference evidence="5" key="1">
    <citation type="submission" date="2017-04" db="EMBL/GenBank/DDBJ databases">
        <title>Population genomics of picophytoplankton unveils novel chromosome hypervariability.</title>
        <authorList>
            <consortium name="DOE Joint Genome Institute"/>
            <person name="Blanc-Mathieu R."/>
            <person name="Krasovec M."/>
            <person name="Hebrard M."/>
            <person name="Yau S."/>
            <person name="Desgranges E."/>
            <person name="Martin J."/>
            <person name="Schackwitz W."/>
            <person name="Kuo A."/>
            <person name="Salin G."/>
            <person name="Donnadieu C."/>
            <person name="Desdevises Y."/>
            <person name="Sanchez-Ferandin S."/>
            <person name="Moreau H."/>
            <person name="Rivals E."/>
            <person name="Grigoriev I.V."/>
            <person name="Grimsley N."/>
            <person name="Eyre-Walker A."/>
            <person name="Piganeau G."/>
        </authorList>
    </citation>
    <scope>NUCLEOTIDE SEQUENCE [LARGE SCALE GENOMIC DNA]</scope>
    <source>
        <strain evidence="5">RCC 1115</strain>
    </source>
</reference>
<dbReference type="GO" id="GO:0022857">
    <property type="term" value="F:transmembrane transporter activity"/>
    <property type="evidence" value="ECO:0007669"/>
    <property type="project" value="UniProtKB-ARBA"/>
</dbReference>
<dbReference type="SUPFAM" id="SSF52540">
    <property type="entry name" value="P-loop containing nucleoside triphosphate hydrolases"/>
    <property type="match status" value="1"/>
</dbReference>